<dbReference type="EMBL" id="BDGG01000001">
    <property type="protein sequence ID" value="GAU89094.1"/>
    <property type="molecule type" value="Genomic_DNA"/>
</dbReference>
<dbReference type="Gene3D" id="3.30.420.10">
    <property type="entry name" value="Ribonuclease H-like superfamily/Ribonuclease H"/>
    <property type="match status" value="1"/>
</dbReference>
<evidence type="ECO:0000256" key="1">
    <source>
        <dbReference type="SAM" id="Coils"/>
    </source>
</evidence>
<dbReference type="STRING" id="947166.A0A1D1UH89"/>
<feature type="region of interest" description="Disordered" evidence="2">
    <location>
        <begin position="1"/>
        <end position="24"/>
    </location>
</feature>
<dbReference type="GO" id="GO:0003676">
    <property type="term" value="F:nucleic acid binding"/>
    <property type="evidence" value="ECO:0007669"/>
    <property type="project" value="InterPro"/>
</dbReference>
<dbReference type="InterPro" id="IPR036397">
    <property type="entry name" value="RNaseH_sf"/>
</dbReference>
<dbReference type="Pfam" id="PF13358">
    <property type="entry name" value="DDE_3"/>
    <property type="match status" value="1"/>
</dbReference>
<evidence type="ECO:0000256" key="2">
    <source>
        <dbReference type="SAM" id="MobiDB-lite"/>
    </source>
</evidence>
<dbReference type="Proteomes" id="UP000186922">
    <property type="component" value="Unassembled WGS sequence"/>
</dbReference>
<keyword evidence="1" id="KW-0175">Coiled coil</keyword>
<dbReference type="AlphaFoldDB" id="A0A1D1UH89"/>
<keyword evidence="5" id="KW-1185">Reference proteome</keyword>
<sequence length="370" mass="43342">MNLLNHRHIHGNIAKRGPPRKTSEHLDDTIRHLSQNRHARDWLAGRILKLALDCDEAVTGKRTKISERTVQRRLKSWNAGIVTPVKNPLTYHHRTMRAIWALDMMDKLKKDKNYLNYVAFSDEASAKFDCGRHSIRIFPGESRYNADFQRKLPPGRFSVMCHGTLTRDGSLSFFIVDGSINQFSYSVMLAKKVIPKIRERRKDKNRVIWMHDNAPSHKAKLVQAYLKKYRLTVLPWRPLSPDMNPIENVWNIMWDYVGKRCPNTKKDLERLLYEAWDKLDLEDTATLRVTRTSPQLRKKCVDNCKRSITRKLRQEYYNELTSVFKEEQDLKDKYERMQKEFAALRQVGARCSYGREPGTSSPSTVEIPRA</sequence>
<evidence type="ECO:0000259" key="3">
    <source>
        <dbReference type="Pfam" id="PF13358"/>
    </source>
</evidence>
<name>A0A1D1UH89_RAMVA</name>
<proteinExistence type="predicted"/>
<comment type="caution">
    <text evidence="4">The sequence shown here is derived from an EMBL/GenBank/DDBJ whole genome shotgun (WGS) entry which is preliminary data.</text>
</comment>
<feature type="domain" description="Tc1-like transposase DDE" evidence="3">
    <location>
        <begin position="119"/>
        <end position="268"/>
    </location>
</feature>
<reference evidence="4 5" key="1">
    <citation type="journal article" date="2016" name="Nat. Commun.">
        <title>Extremotolerant tardigrade genome and improved radiotolerance of human cultured cells by tardigrade-unique protein.</title>
        <authorList>
            <person name="Hashimoto T."/>
            <person name="Horikawa D.D."/>
            <person name="Saito Y."/>
            <person name="Kuwahara H."/>
            <person name="Kozuka-Hata H."/>
            <person name="Shin-I T."/>
            <person name="Minakuchi Y."/>
            <person name="Ohishi K."/>
            <person name="Motoyama A."/>
            <person name="Aizu T."/>
            <person name="Enomoto A."/>
            <person name="Kondo K."/>
            <person name="Tanaka S."/>
            <person name="Hara Y."/>
            <person name="Koshikawa S."/>
            <person name="Sagara H."/>
            <person name="Miura T."/>
            <person name="Yokobori S."/>
            <person name="Miyagawa K."/>
            <person name="Suzuki Y."/>
            <person name="Kubo T."/>
            <person name="Oyama M."/>
            <person name="Kohara Y."/>
            <person name="Fujiyama A."/>
            <person name="Arakawa K."/>
            <person name="Katayama T."/>
            <person name="Toyoda A."/>
            <person name="Kunieda T."/>
        </authorList>
    </citation>
    <scope>NUCLEOTIDE SEQUENCE [LARGE SCALE GENOMIC DNA]</scope>
    <source>
        <strain evidence="4 5">YOKOZUNA-1</strain>
    </source>
</reference>
<organism evidence="4 5">
    <name type="scientific">Ramazzottius varieornatus</name>
    <name type="common">Water bear</name>
    <name type="synonym">Tardigrade</name>
    <dbReference type="NCBI Taxonomy" id="947166"/>
    <lineage>
        <taxon>Eukaryota</taxon>
        <taxon>Metazoa</taxon>
        <taxon>Ecdysozoa</taxon>
        <taxon>Tardigrada</taxon>
        <taxon>Eutardigrada</taxon>
        <taxon>Parachela</taxon>
        <taxon>Hypsibioidea</taxon>
        <taxon>Ramazzottiidae</taxon>
        <taxon>Ramazzottius</taxon>
    </lineage>
</organism>
<gene>
    <name evidence="4" type="primary">RvY_01688-1</name>
    <name evidence="4" type="synonym">RvY_01688.1</name>
    <name evidence="4" type="ORF">RvY_01688</name>
</gene>
<evidence type="ECO:0000313" key="4">
    <source>
        <dbReference type="EMBL" id="GAU89094.1"/>
    </source>
</evidence>
<feature type="compositionally biased region" description="Basic residues" evidence="2">
    <location>
        <begin position="1"/>
        <end position="10"/>
    </location>
</feature>
<protein>
    <recommendedName>
        <fullName evidence="3">Tc1-like transposase DDE domain-containing protein</fullName>
    </recommendedName>
</protein>
<accession>A0A1D1UH89</accession>
<evidence type="ECO:0000313" key="5">
    <source>
        <dbReference type="Proteomes" id="UP000186922"/>
    </source>
</evidence>
<feature type="coiled-coil region" evidence="1">
    <location>
        <begin position="320"/>
        <end position="347"/>
    </location>
</feature>
<dbReference type="InterPro" id="IPR038717">
    <property type="entry name" value="Tc1-like_DDE_dom"/>
</dbReference>
<dbReference type="OrthoDB" id="4843387at2759"/>